<evidence type="ECO:0000256" key="1">
    <source>
        <dbReference type="SAM" id="MobiDB-lite"/>
    </source>
</evidence>
<dbReference type="Proteomes" id="UP000243342">
    <property type="component" value="Unassembled WGS sequence"/>
</dbReference>
<feature type="domain" description="CobQ/CobB/MinD/ParA nucleotide binding" evidence="2">
    <location>
        <begin position="116"/>
        <end position="150"/>
    </location>
</feature>
<dbReference type="InterPro" id="IPR022521">
    <property type="entry name" value="Rv3660c"/>
</dbReference>
<dbReference type="Pfam" id="PF26563">
    <property type="entry name" value="Rv3660c_N"/>
    <property type="match status" value="1"/>
</dbReference>
<dbReference type="GO" id="GO:0016887">
    <property type="term" value="F:ATP hydrolysis activity"/>
    <property type="evidence" value="ECO:0007669"/>
    <property type="project" value="TreeGrafter"/>
</dbReference>
<dbReference type="EMBL" id="MLCF01000042">
    <property type="protein sequence ID" value="OIV37872.1"/>
    <property type="molecule type" value="Genomic_DNA"/>
</dbReference>
<dbReference type="InterPro" id="IPR002586">
    <property type="entry name" value="CobQ/CobB/MinD/ParA_Nub-bd_dom"/>
</dbReference>
<feature type="domain" description="Rv3660c-like CheY-like N-terminal" evidence="3">
    <location>
        <begin position="3"/>
        <end position="108"/>
    </location>
</feature>
<dbReference type="GO" id="GO:0005829">
    <property type="term" value="C:cytosol"/>
    <property type="evidence" value="ECO:0007669"/>
    <property type="project" value="TreeGrafter"/>
</dbReference>
<proteinExistence type="predicted"/>
<reference evidence="4 5" key="1">
    <citation type="submission" date="2016-10" db="EMBL/GenBank/DDBJ databases">
        <title>Genome sequence of Streptomyces gilvigriseus MUSC 26.</title>
        <authorList>
            <person name="Lee L.-H."/>
            <person name="Ser H.-L."/>
        </authorList>
    </citation>
    <scope>NUCLEOTIDE SEQUENCE [LARGE SCALE GENOMIC DNA]</scope>
    <source>
        <strain evidence="4 5">MUSC 26</strain>
    </source>
</reference>
<dbReference type="InterPro" id="IPR050625">
    <property type="entry name" value="ParA/MinD_ATPase"/>
</dbReference>
<feature type="compositionally biased region" description="Basic and acidic residues" evidence="1">
    <location>
        <begin position="301"/>
        <end position="313"/>
    </location>
</feature>
<organism evidence="4 5">
    <name type="scientific">Mangrovactinospora gilvigrisea</name>
    <dbReference type="NCBI Taxonomy" id="1428644"/>
    <lineage>
        <taxon>Bacteria</taxon>
        <taxon>Bacillati</taxon>
        <taxon>Actinomycetota</taxon>
        <taxon>Actinomycetes</taxon>
        <taxon>Kitasatosporales</taxon>
        <taxon>Streptomycetaceae</taxon>
        <taxon>Mangrovactinospora</taxon>
    </lineage>
</organism>
<comment type="caution">
    <text evidence="4">The sequence shown here is derived from an EMBL/GenBank/DDBJ whole genome shotgun (WGS) entry which is preliminary data.</text>
</comment>
<dbReference type="InterPro" id="IPR059050">
    <property type="entry name" value="Rv3660c_N"/>
</dbReference>
<sequence length="348" mass="35060">MVVTGDQRLLDELVRLCGTAGVVPEVAFESPPHPHSWRTAPLVLVGGDAADRLRRVPRRGGVLLVSTDMDDQRVWNRAGAVGAEQVLMLPDAEERLVDAVADAAEGVERRATVVGVAGGSGGVGASTLACALAAAAVRAGQPALLIDADPLGGGLDLLLGAEHLPGLRWPRLGVARGRIDAGALGRALPGPHGIRLLSFDRSAAAPPGPAAMAAVVAAARRRGGLVVIDLPRRGDAATLEALARVDVGLLLVRARPRAVAAARPVASSTGMLVRDLRAVVLGGPGAAPARSLGLPLAGELGPERGLTEGRGRGEPPGGRPGPLAAFVDGFVARVLGAAADGAPDGAAR</sequence>
<dbReference type="GO" id="GO:0009898">
    <property type="term" value="C:cytoplasmic side of plasma membrane"/>
    <property type="evidence" value="ECO:0007669"/>
    <property type="project" value="TreeGrafter"/>
</dbReference>
<dbReference type="Pfam" id="PF01656">
    <property type="entry name" value="CbiA"/>
    <property type="match status" value="1"/>
</dbReference>
<gene>
    <name evidence="4" type="ORF">BIV57_08710</name>
</gene>
<dbReference type="Gene3D" id="3.40.50.300">
    <property type="entry name" value="P-loop containing nucleotide triphosphate hydrolases"/>
    <property type="match status" value="1"/>
</dbReference>
<evidence type="ECO:0000313" key="5">
    <source>
        <dbReference type="Proteomes" id="UP000243342"/>
    </source>
</evidence>
<protein>
    <recommendedName>
        <fullName evidence="6">Septum formation initiator</fullName>
    </recommendedName>
</protein>
<evidence type="ECO:0000259" key="2">
    <source>
        <dbReference type="Pfam" id="PF01656"/>
    </source>
</evidence>
<dbReference type="STRING" id="1428644.BIV57_08710"/>
<dbReference type="SUPFAM" id="SSF52540">
    <property type="entry name" value="P-loop containing nucleoside triphosphate hydrolases"/>
    <property type="match status" value="1"/>
</dbReference>
<evidence type="ECO:0008006" key="6">
    <source>
        <dbReference type="Google" id="ProtNLM"/>
    </source>
</evidence>
<dbReference type="NCBIfam" id="TIGR03815">
    <property type="entry name" value="CpaE_hom_Actino"/>
    <property type="match status" value="1"/>
</dbReference>
<accession>A0A1J7C8L1</accession>
<dbReference type="PANTHER" id="PTHR43384">
    <property type="entry name" value="SEPTUM SITE-DETERMINING PROTEIN MIND HOMOLOG, CHLOROPLASTIC-RELATED"/>
    <property type="match status" value="1"/>
</dbReference>
<evidence type="ECO:0000313" key="4">
    <source>
        <dbReference type="EMBL" id="OIV37872.1"/>
    </source>
</evidence>
<dbReference type="AlphaFoldDB" id="A0A1J7C8L1"/>
<dbReference type="PANTHER" id="PTHR43384:SF11">
    <property type="entry name" value="SEPTUM SITE DETERMINING PROTEIN"/>
    <property type="match status" value="1"/>
</dbReference>
<dbReference type="GO" id="GO:0005524">
    <property type="term" value="F:ATP binding"/>
    <property type="evidence" value="ECO:0007669"/>
    <property type="project" value="TreeGrafter"/>
</dbReference>
<keyword evidence="5" id="KW-1185">Reference proteome</keyword>
<dbReference type="InterPro" id="IPR027417">
    <property type="entry name" value="P-loop_NTPase"/>
</dbReference>
<dbReference type="GO" id="GO:0051782">
    <property type="term" value="P:negative regulation of cell division"/>
    <property type="evidence" value="ECO:0007669"/>
    <property type="project" value="TreeGrafter"/>
</dbReference>
<name>A0A1J7C8L1_9ACTN</name>
<feature type="region of interest" description="Disordered" evidence="1">
    <location>
        <begin position="298"/>
        <end position="322"/>
    </location>
</feature>
<evidence type="ECO:0000259" key="3">
    <source>
        <dbReference type="Pfam" id="PF26563"/>
    </source>
</evidence>